<dbReference type="GO" id="GO:0071051">
    <property type="term" value="P:poly(A)-dependent snoRNA 3'-end processing"/>
    <property type="evidence" value="ECO:0007669"/>
    <property type="project" value="TreeGrafter"/>
</dbReference>
<dbReference type="GO" id="GO:0071040">
    <property type="term" value="P:nuclear polyadenylation-dependent antisense transcript catabolic process"/>
    <property type="evidence" value="ECO:0007669"/>
    <property type="project" value="TreeGrafter"/>
</dbReference>
<dbReference type="Pfam" id="PF08066">
    <property type="entry name" value="PMC2NT"/>
    <property type="match status" value="1"/>
</dbReference>
<reference evidence="3" key="1">
    <citation type="journal article" date="2016" name="Sci. Rep.">
        <title>Molecular characterization of firefly nuptial gifts: a multi-omics approach sheds light on postcopulatory sexual selection.</title>
        <authorList>
            <person name="Al-Wathiqui N."/>
            <person name="Fallon T.R."/>
            <person name="South A."/>
            <person name="Weng J.K."/>
            <person name="Lewis S.M."/>
        </authorList>
    </citation>
    <scope>NUCLEOTIDE SEQUENCE</scope>
</reference>
<dbReference type="InterPro" id="IPR012337">
    <property type="entry name" value="RNaseH-like_sf"/>
</dbReference>
<dbReference type="EMBL" id="GEZM01073848">
    <property type="protein sequence ID" value="JAV64783.1"/>
    <property type="molecule type" value="Transcribed_RNA"/>
</dbReference>
<accession>A0A1Y1KTR4</accession>
<dbReference type="InterPro" id="IPR045092">
    <property type="entry name" value="Rrp6-like"/>
</dbReference>
<protein>
    <recommendedName>
        <fullName evidence="4">3'-5' exonuclease domain-containing protein</fullName>
    </recommendedName>
</protein>
<dbReference type="GO" id="GO:0071039">
    <property type="term" value="P:nuclear polyadenylation-dependent CUT catabolic process"/>
    <property type="evidence" value="ECO:0007669"/>
    <property type="project" value="TreeGrafter"/>
</dbReference>
<evidence type="ECO:0000259" key="2">
    <source>
        <dbReference type="Pfam" id="PF08066"/>
    </source>
</evidence>
<dbReference type="GO" id="GO:0071044">
    <property type="term" value="P:histone mRNA catabolic process"/>
    <property type="evidence" value="ECO:0007669"/>
    <property type="project" value="TreeGrafter"/>
</dbReference>
<dbReference type="PANTHER" id="PTHR12124:SF47">
    <property type="entry name" value="EXOSOME COMPONENT 10"/>
    <property type="match status" value="1"/>
</dbReference>
<dbReference type="GO" id="GO:0005730">
    <property type="term" value="C:nucleolus"/>
    <property type="evidence" value="ECO:0007669"/>
    <property type="project" value="TreeGrafter"/>
</dbReference>
<dbReference type="Pfam" id="PF01612">
    <property type="entry name" value="DNA_pol_A_exo1"/>
    <property type="match status" value="1"/>
</dbReference>
<evidence type="ECO:0000259" key="1">
    <source>
        <dbReference type="Pfam" id="PF01612"/>
    </source>
</evidence>
<dbReference type="GO" id="GO:0071038">
    <property type="term" value="P:TRAMP-dependent tRNA surveillance pathway"/>
    <property type="evidence" value="ECO:0007669"/>
    <property type="project" value="TreeGrafter"/>
</dbReference>
<dbReference type="GO" id="GO:0071035">
    <property type="term" value="P:nuclear polyadenylation-dependent rRNA catabolic process"/>
    <property type="evidence" value="ECO:0007669"/>
    <property type="project" value="TreeGrafter"/>
</dbReference>
<dbReference type="PANTHER" id="PTHR12124">
    <property type="entry name" value="POLYMYOSITIS/SCLERODERMA AUTOANTIGEN-RELATED"/>
    <property type="match status" value="1"/>
</dbReference>
<dbReference type="GO" id="GO:0000176">
    <property type="term" value="C:nuclear exosome (RNase complex)"/>
    <property type="evidence" value="ECO:0007669"/>
    <property type="project" value="InterPro"/>
</dbReference>
<dbReference type="GO" id="GO:0071036">
    <property type="term" value="P:nuclear polyadenylation-dependent snoRNA catabolic process"/>
    <property type="evidence" value="ECO:0007669"/>
    <property type="project" value="TreeGrafter"/>
</dbReference>
<dbReference type="GO" id="GO:0000175">
    <property type="term" value="F:3'-5'-RNA exonuclease activity"/>
    <property type="evidence" value="ECO:0007669"/>
    <property type="project" value="InterPro"/>
</dbReference>
<dbReference type="SUPFAM" id="SSF53098">
    <property type="entry name" value="Ribonuclease H-like"/>
    <property type="match status" value="1"/>
</dbReference>
<name>A0A1Y1KTR4_PHOPY</name>
<evidence type="ECO:0008006" key="4">
    <source>
        <dbReference type="Google" id="ProtNLM"/>
    </source>
</evidence>
<dbReference type="GO" id="GO:0000467">
    <property type="term" value="P:exonucleolytic trimming to generate mature 3'-end of 5.8S rRNA from tricistronic rRNA transcript (SSU-rRNA, 5.8S rRNA, LSU-rRNA)"/>
    <property type="evidence" value="ECO:0007669"/>
    <property type="project" value="InterPro"/>
</dbReference>
<dbReference type="GO" id="GO:0071037">
    <property type="term" value="P:nuclear polyadenylation-dependent snRNA catabolic process"/>
    <property type="evidence" value="ECO:0007669"/>
    <property type="project" value="TreeGrafter"/>
</dbReference>
<dbReference type="Gene3D" id="3.30.420.10">
    <property type="entry name" value="Ribonuclease H-like superfamily/Ribonuclease H"/>
    <property type="match status" value="1"/>
</dbReference>
<dbReference type="InterPro" id="IPR036397">
    <property type="entry name" value="RNaseH_sf"/>
</dbReference>
<evidence type="ECO:0000313" key="3">
    <source>
        <dbReference type="EMBL" id="JAV64783.1"/>
    </source>
</evidence>
<sequence length="326" mass="37491">MEETTEIIPGFPTINDYKKKGFELLLEATKSSNALPSQREWDFYKTYDSFNKILNKEGDKVLRLMSTVLHNQQQNVNIRNRDMDERMEMLIEANDNILEKVAISIDELNGIKRANQGDPQIQAVSAQLPVNGSWNQLSKATFSVSSSIDGVKKSSSFNAIRLLTAKNIVRPQSYFKDKIDNSNNPWIPRITEKPNSIKPLAIFLEESELGEQYSHPYEMELEHFTPPANQLLKIKPENVKPLEETPLVEVSTPEDLEMCLEDLRQHTEFAVDLEHHSYRTFMGITCLLQISTKDTDYLIDTFTLRDKLCILNEVFTKPSIVKVREH</sequence>
<dbReference type="InterPro" id="IPR012588">
    <property type="entry name" value="Exosome-assoc_fac_Rrp6_N"/>
</dbReference>
<proteinExistence type="predicted"/>
<dbReference type="GO" id="GO:0003727">
    <property type="term" value="F:single-stranded RNA binding"/>
    <property type="evidence" value="ECO:0007669"/>
    <property type="project" value="TreeGrafter"/>
</dbReference>
<organism evidence="3">
    <name type="scientific">Photinus pyralis</name>
    <name type="common">Common eastern firefly</name>
    <name type="synonym">Lampyris pyralis</name>
    <dbReference type="NCBI Taxonomy" id="7054"/>
    <lineage>
        <taxon>Eukaryota</taxon>
        <taxon>Metazoa</taxon>
        <taxon>Ecdysozoa</taxon>
        <taxon>Arthropoda</taxon>
        <taxon>Hexapoda</taxon>
        <taxon>Insecta</taxon>
        <taxon>Pterygota</taxon>
        <taxon>Neoptera</taxon>
        <taxon>Endopterygota</taxon>
        <taxon>Coleoptera</taxon>
        <taxon>Polyphaga</taxon>
        <taxon>Elateriformia</taxon>
        <taxon>Elateroidea</taxon>
        <taxon>Lampyridae</taxon>
        <taxon>Lampyrinae</taxon>
        <taxon>Photinus</taxon>
    </lineage>
</organism>
<dbReference type="AlphaFoldDB" id="A0A1Y1KTR4"/>
<dbReference type="InterPro" id="IPR002562">
    <property type="entry name" value="3'-5'_exonuclease_dom"/>
</dbReference>
<feature type="domain" description="3'-5' exonuclease" evidence="1">
    <location>
        <begin position="249"/>
        <end position="323"/>
    </location>
</feature>
<feature type="domain" description="Exosome-associated factor Rrp6 N-terminal" evidence="2">
    <location>
        <begin position="27"/>
        <end position="110"/>
    </location>
</feature>